<name>A0A4Y8S4P6_9SPHI</name>
<gene>
    <name evidence="1" type="ORF">E2R66_23890</name>
</gene>
<reference evidence="1 2" key="1">
    <citation type="journal article" date="2017" name="Int. J. Syst. Evol. Microbiol.">
        <title>Mucilaginibacterpsychrotolerans sp. nov., isolated from peatlands.</title>
        <authorList>
            <person name="Deng Y."/>
            <person name="Shen L."/>
            <person name="Xu B."/>
            <person name="Liu Y."/>
            <person name="Gu Z."/>
            <person name="Liu H."/>
            <person name="Zhou Y."/>
        </authorList>
    </citation>
    <scope>NUCLEOTIDE SEQUENCE [LARGE SCALE GENOMIC DNA]</scope>
    <source>
        <strain evidence="1 2">NH7-4</strain>
    </source>
</reference>
<sequence>MERLIINIPDEKSTEIKSFLKSMGIAMDGPKLLDMDAYRAKIAGIGHWSEEELKALDENRRILGSFKPQEW</sequence>
<dbReference type="Proteomes" id="UP000297540">
    <property type="component" value="Unassembled WGS sequence"/>
</dbReference>
<dbReference type="OrthoDB" id="965614at2"/>
<dbReference type="RefSeq" id="WP_133235628.1">
    <property type="nucleotide sequence ID" value="NZ_SOZE01000037.1"/>
</dbReference>
<keyword evidence="2" id="KW-1185">Reference proteome</keyword>
<comment type="caution">
    <text evidence="1">The sequence shown here is derived from an EMBL/GenBank/DDBJ whole genome shotgun (WGS) entry which is preliminary data.</text>
</comment>
<dbReference type="EMBL" id="SOZE01000037">
    <property type="protein sequence ID" value="TFF33923.1"/>
    <property type="molecule type" value="Genomic_DNA"/>
</dbReference>
<proteinExistence type="predicted"/>
<accession>A0A4Y8S4P6</accession>
<organism evidence="1 2">
    <name type="scientific">Mucilaginibacter psychrotolerans</name>
    <dbReference type="NCBI Taxonomy" id="1524096"/>
    <lineage>
        <taxon>Bacteria</taxon>
        <taxon>Pseudomonadati</taxon>
        <taxon>Bacteroidota</taxon>
        <taxon>Sphingobacteriia</taxon>
        <taxon>Sphingobacteriales</taxon>
        <taxon>Sphingobacteriaceae</taxon>
        <taxon>Mucilaginibacter</taxon>
    </lineage>
</organism>
<evidence type="ECO:0000313" key="1">
    <source>
        <dbReference type="EMBL" id="TFF33923.1"/>
    </source>
</evidence>
<evidence type="ECO:0000313" key="2">
    <source>
        <dbReference type="Proteomes" id="UP000297540"/>
    </source>
</evidence>
<dbReference type="AlphaFoldDB" id="A0A4Y8S4P6"/>
<protein>
    <submittedName>
        <fullName evidence="1">Uncharacterized protein</fullName>
    </submittedName>
</protein>